<dbReference type="Proteomes" id="UP001236657">
    <property type="component" value="Chromosome"/>
</dbReference>
<evidence type="ECO:0000256" key="3">
    <source>
        <dbReference type="ARBA" id="ARBA00022490"/>
    </source>
</evidence>
<proteinExistence type="inferred from homology"/>
<organism evidence="6 7">
    <name type="scientific">Thiothrix lacustris</name>
    <dbReference type="NCBI Taxonomy" id="525917"/>
    <lineage>
        <taxon>Bacteria</taxon>
        <taxon>Pseudomonadati</taxon>
        <taxon>Pseudomonadota</taxon>
        <taxon>Gammaproteobacteria</taxon>
        <taxon>Thiotrichales</taxon>
        <taxon>Thiotrichaceae</taxon>
        <taxon>Thiothrix</taxon>
    </lineage>
</organism>
<dbReference type="SUPFAM" id="SSF158568">
    <property type="entry name" value="AF1862-like"/>
    <property type="match status" value="1"/>
</dbReference>
<keyword evidence="4" id="KW-0051">Antiviral defense</keyword>
<evidence type="ECO:0000313" key="6">
    <source>
        <dbReference type="EMBL" id="WML91637.1"/>
    </source>
</evidence>
<sequence>MMQTIQQQRAKYALEQVEAALRRNVDKKEYKSYASSLPAMIHMNGLGQAAAFFKSKGGTHGELYTLLSGWLCQTGQPYAGCDNLLTGITTKDMHAYRLAQAEAQALMDWVKKFAKAFMTDGDDNGGHNQ</sequence>
<dbReference type="Pfam" id="PF09701">
    <property type="entry name" value="Cas_Cmr5"/>
    <property type="match status" value="1"/>
</dbReference>
<evidence type="ECO:0000256" key="2">
    <source>
        <dbReference type="ARBA" id="ARBA00006161"/>
    </source>
</evidence>
<reference evidence="6 7" key="1">
    <citation type="submission" date="2023-08" db="EMBL/GenBank/DDBJ databases">
        <title>New molecular markers tilS and rpoB for phylogenetic and monitoring studies of the genus Thiothrix biodiversity.</title>
        <authorList>
            <person name="Ravin N.V."/>
            <person name="Smolyakov D."/>
            <person name="Markov N.D."/>
            <person name="Beletsky A.V."/>
            <person name="Mardanov A.V."/>
            <person name="Rudenko T.S."/>
            <person name="Grabovich M.Y."/>
        </authorList>
    </citation>
    <scope>NUCLEOTIDE SEQUENCE [LARGE SCALE GENOMIC DNA]</scope>
    <source>
        <strain evidence="6 7">MK1</strain>
    </source>
</reference>
<evidence type="ECO:0000313" key="7">
    <source>
        <dbReference type="Proteomes" id="UP001236657"/>
    </source>
</evidence>
<evidence type="ECO:0000256" key="4">
    <source>
        <dbReference type="ARBA" id="ARBA00023118"/>
    </source>
</evidence>
<evidence type="ECO:0000256" key="1">
    <source>
        <dbReference type="ARBA" id="ARBA00004496"/>
    </source>
</evidence>
<comment type="similarity">
    <text evidence="2">Belongs to the CRISPR system Cmr5 family.</text>
</comment>
<dbReference type="Gene3D" id="1.10.520.30">
    <property type="entry name" value="AF1862-like domain"/>
    <property type="match status" value="1"/>
</dbReference>
<dbReference type="NCBIfam" id="TIGR01881">
    <property type="entry name" value="cas_Cmr5"/>
    <property type="match status" value="1"/>
</dbReference>
<dbReference type="EMBL" id="CP133218">
    <property type="protein sequence ID" value="WML91637.1"/>
    <property type="molecule type" value="Genomic_DNA"/>
</dbReference>
<keyword evidence="7" id="KW-1185">Reference proteome</keyword>
<gene>
    <name evidence="6" type="primary">cmr5</name>
    <name evidence="6" type="ORF">RCF98_04680</name>
</gene>
<dbReference type="RefSeq" id="WP_028490531.1">
    <property type="nucleotide sequence ID" value="NZ_CP133218.1"/>
</dbReference>
<name>A0ABY9MSV7_9GAMM</name>
<keyword evidence="3" id="KW-0963">Cytoplasm</keyword>
<dbReference type="CDD" id="cd09749">
    <property type="entry name" value="Cmr5_III-B"/>
    <property type="match status" value="1"/>
</dbReference>
<accession>A0ABY9MSV7</accession>
<protein>
    <recommendedName>
        <fullName evidence="5">CRISPR type III-B/RAMP module-associated protein Cmr5</fullName>
    </recommendedName>
</protein>
<evidence type="ECO:0000256" key="5">
    <source>
        <dbReference type="ARBA" id="ARBA00030001"/>
    </source>
</evidence>
<dbReference type="InterPro" id="IPR010160">
    <property type="entry name" value="CRISPR-assoc_prot_Cmr5"/>
</dbReference>
<comment type="subcellular location">
    <subcellularLocation>
        <location evidence="1">Cytoplasm</location>
    </subcellularLocation>
</comment>
<dbReference type="InterPro" id="IPR023101">
    <property type="entry name" value="AF1862-like_dom_sf"/>
</dbReference>